<keyword evidence="3" id="KW-1185">Reference proteome</keyword>
<reference evidence="2 3" key="1">
    <citation type="submission" date="2016-12" db="EMBL/GenBank/DDBJ databases">
        <title>The new phylogeny of genus Mycobacterium.</title>
        <authorList>
            <person name="Tortoli E."/>
            <person name="Trovato A."/>
            <person name="Cirillo D.M."/>
        </authorList>
    </citation>
    <scope>NUCLEOTIDE SEQUENCE [LARGE SCALE GENOMIC DNA]</scope>
    <source>
        <strain evidence="2 3">DSM 44223</strain>
    </source>
</reference>
<dbReference type="AlphaFoldDB" id="A0A1X0ILJ8"/>
<dbReference type="EMBL" id="MVIH01000016">
    <property type="protein sequence ID" value="ORB49022.1"/>
    <property type="molecule type" value="Genomic_DNA"/>
</dbReference>
<evidence type="ECO:0000313" key="2">
    <source>
        <dbReference type="EMBL" id="ORB49022.1"/>
    </source>
</evidence>
<feature type="signal peptide" evidence="1">
    <location>
        <begin position="1"/>
        <end position="30"/>
    </location>
</feature>
<feature type="chain" id="PRO_5013185133" description="Secreted protein" evidence="1">
    <location>
        <begin position="31"/>
        <end position="145"/>
    </location>
</feature>
<organism evidence="2 3">
    <name type="scientific">Mycolicibacterium rhodesiae</name>
    <name type="common">Mycobacterium rhodesiae</name>
    <dbReference type="NCBI Taxonomy" id="36814"/>
    <lineage>
        <taxon>Bacteria</taxon>
        <taxon>Bacillati</taxon>
        <taxon>Actinomycetota</taxon>
        <taxon>Actinomycetes</taxon>
        <taxon>Mycobacteriales</taxon>
        <taxon>Mycobacteriaceae</taxon>
        <taxon>Mycolicibacterium</taxon>
    </lineage>
</organism>
<evidence type="ECO:0008006" key="4">
    <source>
        <dbReference type="Google" id="ProtNLM"/>
    </source>
</evidence>
<accession>A0A1X0ILJ8</accession>
<dbReference type="RefSeq" id="WP_083121789.1">
    <property type="nucleotide sequence ID" value="NZ_JACKUO010000014.1"/>
</dbReference>
<dbReference type="OrthoDB" id="4412036at2"/>
<sequence length="145" mass="14658">MAKDFRARVFVGATTVFVVGSLLGAPGAAADDSVCTSVGQYCGFYSPSRNISCEINTGGRVGEDGVYCQTDNPPQSVTLNNDGTFKSCTGVSCLGNAAQGIPTLAYGKTMALGQFKCLSEESGVSCTAAGARGFTISRSGIGTAG</sequence>
<evidence type="ECO:0000256" key="1">
    <source>
        <dbReference type="SAM" id="SignalP"/>
    </source>
</evidence>
<evidence type="ECO:0000313" key="3">
    <source>
        <dbReference type="Proteomes" id="UP000192534"/>
    </source>
</evidence>
<gene>
    <name evidence="2" type="ORF">BST42_23775</name>
</gene>
<protein>
    <recommendedName>
        <fullName evidence="4">Secreted protein</fullName>
    </recommendedName>
</protein>
<keyword evidence="1" id="KW-0732">Signal</keyword>
<name>A0A1X0ILJ8_MYCRH</name>
<comment type="caution">
    <text evidence="2">The sequence shown here is derived from an EMBL/GenBank/DDBJ whole genome shotgun (WGS) entry which is preliminary data.</text>
</comment>
<dbReference type="Proteomes" id="UP000192534">
    <property type="component" value="Unassembled WGS sequence"/>
</dbReference>
<proteinExistence type="predicted"/>